<dbReference type="Pfam" id="PF00990">
    <property type="entry name" value="GGDEF"/>
    <property type="match status" value="1"/>
</dbReference>
<proteinExistence type="predicted"/>
<accession>A0A0M2KCW9</accession>
<organism evidence="2 3">
    <name type="scientific">Erwinia tracheiphila</name>
    <dbReference type="NCBI Taxonomy" id="65700"/>
    <lineage>
        <taxon>Bacteria</taxon>
        <taxon>Pseudomonadati</taxon>
        <taxon>Pseudomonadota</taxon>
        <taxon>Gammaproteobacteria</taxon>
        <taxon>Enterobacterales</taxon>
        <taxon>Erwiniaceae</taxon>
        <taxon>Erwinia</taxon>
    </lineage>
</organism>
<dbReference type="InterPro" id="IPR043128">
    <property type="entry name" value="Rev_trsase/Diguanyl_cyclase"/>
</dbReference>
<dbReference type="InterPro" id="IPR052155">
    <property type="entry name" value="Biofilm_reg_signaling"/>
</dbReference>
<dbReference type="Gene3D" id="3.30.70.270">
    <property type="match status" value="1"/>
</dbReference>
<evidence type="ECO:0000313" key="3">
    <source>
        <dbReference type="Proteomes" id="UP000033924"/>
    </source>
</evidence>
<dbReference type="AlphaFoldDB" id="A0A0M2KCW9"/>
<keyword evidence="3" id="KW-1185">Reference proteome</keyword>
<reference evidence="2 3" key="1">
    <citation type="submission" date="2015-01" db="EMBL/GenBank/DDBJ databases">
        <title>Erwinia tracheiphila.</title>
        <authorList>
            <person name="Shapiro L.R."/>
        </authorList>
    </citation>
    <scope>NUCLEOTIDE SEQUENCE [LARGE SCALE GENOMIC DNA]</scope>
    <source>
        <strain evidence="2 3">BuffGH</strain>
    </source>
</reference>
<dbReference type="PANTHER" id="PTHR44757:SF4">
    <property type="entry name" value="DIGUANYLATE CYCLASE DGCE-RELATED"/>
    <property type="match status" value="1"/>
</dbReference>
<name>A0A0M2KCW9_9GAMM</name>
<dbReference type="STRING" id="65700.SY86_06325"/>
<protein>
    <recommendedName>
        <fullName evidence="1">GGDEF domain-containing protein</fullName>
    </recommendedName>
</protein>
<dbReference type="Proteomes" id="UP000033924">
    <property type="component" value="Unassembled WGS sequence"/>
</dbReference>
<dbReference type="InterPro" id="IPR000160">
    <property type="entry name" value="GGDEF_dom"/>
</dbReference>
<dbReference type="SUPFAM" id="SSF55073">
    <property type="entry name" value="Nucleotide cyclase"/>
    <property type="match status" value="1"/>
</dbReference>
<feature type="domain" description="GGDEF" evidence="1">
    <location>
        <begin position="1"/>
        <end position="99"/>
    </location>
</feature>
<gene>
    <name evidence="2" type="ORF">SY86_06325</name>
</gene>
<dbReference type="EMBL" id="JXNU01000003">
    <property type="protein sequence ID" value="KKF35132.1"/>
    <property type="molecule type" value="Genomic_DNA"/>
</dbReference>
<dbReference type="PANTHER" id="PTHR44757">
    <property type="entry name" value="DIGUANYLATE CYCLASE DGCP"/>
    <property type="match status" value="1"/>
</dbReference>
<evidence type="ECO:0000313" key="2">
    <source>
        <dbReference type="EMBL" id="KKF35132.1"/>
    </source>
</evidence>
<dbReference type="PROSITE" id="PS50887">
    <property type="entry name" value="GGDEF"/>
    <property type="match status" value="1"/>
</dbReference>
<evidence type="ECO:0000259" key="1">
    <source>
        <dbReference type="PROSITE" id="PS50887"/>
    </source>
</evidence>
<dbReference type="PATRIC" id="fig|65700.7.peg.1596"/>
<comment type="caution">
    <text evidence="2">The sequence shown here is derived from an EMBL/GenBank/DDBJ whole genome shotgun (WGS) entry which is preliminary data.</text>
</comment>
<dbReference type="InterPro" id="IPR029787">
    <property type="entry name" value="Nucleotide_cyclase"/>
</dbReference>
<sequence length="123" mass="13775">MQRTLGSDDFLARLGGDEFGVLIPDCSLQQAQEITGELVQAVSRYVFKWKNGTHPIGARPGITLLDGSNSNISEIMSQVELACYNTRHNGRGQLSVFPNRLIKNGKSRRSAFLSLHEHHLLWR</sequence>